<sequence>MPLIQPYNPFEPLTIERIQQLLLIGQPILVVQRFQWAGIINGAGFMATRYSYPEDAADHLAHLLPNEGKLVDLLQAPQRDKLLALLAPGSIYHVYVDSLKDKNWAKQMRQVYAEDVRKYIRSQTQLKPDRDAGVDVSFNLRYGRVMACIDTGTQRLEVPFYDIIK</sequence>
<keyword evidence="2" id="KW-1185">Reference proteome</keyword>
<proteinExistence type="predicted"/>
<dbReference type="EMBL" id="QTJV01000012">
    <property type="protein sequence ID" value="RFM31727.1"/>
    <property type="molecule type" value="Genomic_DNA"/>
</dbReference>
<evidence type="ECO:0000313" key="1">
    <source>
        <dbReference type="EMBL" id="RFM31727.1"/>
    </source>
</evidence>
<accession>A0A3E1NV02</accession>
<organism evidence="1 2">
    <name type="scientific">Chitinophaga silvisoli</name>
    <dbReference type="NCBI Taxonomy" id="2291814"/>
    <lineage>
        <taxon>Bacteria</taxon>
        <taxon>Pseudomonadati</taxon>
        <taxon>Bacteroidota</taxon>
        <taxon>Chitinophagia</taxon>
        <taxon>Chitinophagales</taxon>
        <taxon>Chitinophagaceae</taxon>
        <taxon>Chitinophaga</taxon>
    </lineage>
</organism>
<evidence type="ECO:0000313" key="2">
    <source>
        <dbReference type="Proteomes" id="UP000261174"/>
    </source>
</evidence>
<dbReference type="AlphaFoldDB" id="A0A3E1NV02"/>
<name>A0A3E1NV02_9BACT</name>
<dbReference type="OrthoDB" id="706332at2"/>
<gene>
    <name evidence="1" type="ORF">DXN04_26530</name>
</gene>
<reference evidence="1 2" key="1">
    <citation type="submission" date="2018-08" db="EMBL/GenBank/DDBJ databases">
        <title>Chitinophaga sp. K20C18050901, a novel bacterium isolated from forest soil.</title>
        <authorList>
            <person name="Wang C."/>
        </authorList>
    </citation>
    <scope>NUCLEOTIDE SEQUENCE [LARGE SCALE GENOMIC DNA]</scope>
    <source>
        <strain evidence="1 2">K20C18050901</strain>
    </source>
</reference>
<dbReference type="RefSeq" id="WP_116856435.1">
    <property type="nucleotide sequence ID" value="NZ_QTJV01000012.1"/>
</dbReference>
<dbReference type="Proteomes" id="UP000261174">
    <property type="component" value="Unassembled WGS sequence"/>
</dbReference>
<comment type="caution">
    <text evidence="1">The sequence shown here is derived from an EMBL/GenBank/DDBJ whole genome shotgun (WGS) entry which is preliminary data.</text>
</comment>
<protein>
    <submittedName>
        <fullName evidence="1">Uncharacterized protein</fullName>
    </submittedName>
</protein>